<keyword evidence="2" id="KW-1185">Reference proteome</keyword>
<sequence>MRRGPVMTPPHWASPHTPRWGLAEFARQSSRLLKSSPCPPPAKHREPADGFSWPLYPPTMPCTEHGGPDFGTSFAPLSILGAEFSYGFLHLRTFSRSKLFFRIPLHFPRVLVPYSAFNLILPLWYPGTTSNPNFGNAYSQKYGVSSSISLKDPRRVT</sequence>
<dbReference type="EMBL" id="MCFA01000157">
    <property type="protein sequence ID" value="ORY02485.1"/>
    <property type="molecule type" value="Genomic_DNA"/>
</dbReference>
<evidence type="ECO:0000313" key="1">
    <source>
        <dbReference type="EMBL" id="ORY02485.1"/>
    </source>
</evidence>
<gene>
    <name evidence="1" type="ORF">BCR34DRAFT_82331</name>
</gene>
<dbReference type="AlphaFoldDB" id="A0A1Y1YY41"/>
<evidence type="ECO:0000313" key="2">
    <source>
        <dbReference type="Proteomes" id="UP000193144"/>
    </source>
</evidence>
<dbReference type="Proteomes" id="UP000193144">
    <property type="component" value="Unassembled WGS sequence"/>
</dbReference>
<comment type="caution">
    <text evidence="1">The sequence shown here is derived from an EMBL/GenBank/DDBJ whole genome shotgun (WGS) entry which is preliminary data.</text>
</comment>
<name>A0A1Y1YY41_9PLEO</name>
<accession>A0A1Y1YY41</accession>
<protein>
    <submittedName>
        <fullName evidence="1">Uncharacterized protein</fullName>
    </submittedName>
</protein>
<proteinExistence type="predicted"/>
<reference evidence="1 2" key="1">
    <citation type="submission" date="2016-07" db="EMBL/GenBank/DDBJ databases">
        <title>Pervasive Adenine N6-methylation of Active Genes in Fungi.</title>
        <authorList>
            <consortium name="DOE Joint Genome Institute"/>
            <person name="Mondo S.J."/>
            <person name="Dannebaum R.O."/>
            <person name="Kuo R.C."/>
            <person name="Labutti K."/>
            <person name="Haridas S."/>
            <person name="Kuo A."/>
            <person name="Salamov A."/>
            <person name="Ahrendt S.R."/>
            <person name="Lipzen A."/>
            <person name="Sullivan W."/>
            <person name="Andreopoulos W.B."/>
            <person name="Clum A."/>
            <person name="Lindquist E."/>
            <person name="Daum C."/>
            <person name="Ramamoorthy G.K."/>
            <person name="Gryganskyi A."/>
            <person name="Culley D."/>
            <person name="Magnuson J.K."/>
            <person name="James T.Y."/>
            <person name="O'Malley M.A."/>
            <person name="Stajich J.E."/>
            <person name="Spatafora J.W."/>
            <person name="Visel A."/>
            <person name="Grigoriev I.V."/>
        </authorList>
    </citation>
    <scope>NUCLEOTIDE SEQUENCE [LARGE SCALE GENOMIC DNA]</scope>
    <source>
        <strain evidence="1 2">CBS 115471</strain>
    </source>
</reference>
<organism evidence="1 2">
    <name type="scientific">Clohesyomyces aquaticus</name>
    <dbReference type="NCBI Taxonomy" id="1231657"/>
    <lineage>
        <taxon>Eukaryota</taxon>
        <taxon>Fungi</taxon>
        <taxon>Dikarya</taxon>
        <taxon>Ascomycota</taxon>
        <taxon>Pezizomycotina</taxon>
        <taxon>Dothideomycetes</taxon>
        <taxon>Pleosporomycetidae</taxon>
        <taxon>Pleosporales</taxon>
        <taxon>Lindgomycetaceae</taxon>
        <taxon>Clohesyomyces</taxon>
    </lineage>
</organism>